<name>A0AA38G625_TAXCH</name>
<feature type="non-terminal residue" evidence="1">
    <location>
        <position position="123"/>
    </location>
</feature>
<dbReference type="Proteomes" id="UP000824469">
    <property type="component" value="Unassembled WGS sequence"/>
</dbReference>
<evidence type="ECO:0000313" key="2">
    <source>
        <dbReference type="Proteomes" id="UP000824469"/>
    </source>
</evidence>
<comment type="caution">
    <text evidence="1">The sequence shown here is derived from an EMBL/GenBank/DDBJ whole genome shotgun (WGS) entry which is preliminary data.</text>
</comment>
<organism evidence="1 2">
    <name type="scientific">Taxus chinensis</name>
    <name type="common">Chinese yew</name>
    <name type="synonym">Taxus wallichiana var. chinensis</name>
    <dbReference type="NCBI Taxonomy" id="29808"/>
    <lineage>
        <taxon>Eukaryota</taxon>
        <taxon>Viridiplantae</taxon>
        <taxon>Streptophyta</taxon>
        <taxon>Embryophyta</taxon>
        <taxon>Tracheophyta</taxon>
        <taxon>Spermatophyta</taxon>
        <taxon>Pinopsida</taxon>
        <taxon>Pinidae</taxon>
        <taxon>Conifers II</taxon>
        <taxon>Cupressales</taxon>
        <taxon>Taxaceae</taxon>
        <taxon>Taxus</taxon>
    </lineage>
</organism>
<accession>A0AA38G625</accession>
<gene>
    <name evidence="1" type="ORF">KI387_025354</name>
</gene>
<dbReference type="EMBL" id="JAHRHJ020000005">
    <property type="protein sequence ID" value="KAH9316727.1"/>
    <property type="molecule type" value="Genomic_DNA"/>
</dbReference>
<protein>
    <submittedName>
        <fullName evidence="1">Uncharacterized protein</fullName>
    </submittedName>
</protein>
<dbReference type="AlphaFoldDB" id="A0AA38G625"/>
<reference evidence="1 2" key="1">
    <citation type="journal article" date="2021" name="Nat. Plants">
        <title>The Taxus genome provides insights into paclitaxel biosynthesis.</title>
        <authorList>
            <person name="Xiong X."/>
            <person name="Gou J."/>
            <person name="Liao Q."/>
            <person name="Li Y."/>
            <person name="Zhou Q."/>
            <person name="Bi G."/>
            <person name="Li C."/>
            <person name="Du R."/>
            <person name="Wang X."/>
            <person name="Sun T."/>
            <person name="Guo L."/>
            <person name="Liang H."/>
            <person name="Lu P."/>
            <person name="Wu Y."/>
            <person name="Zhang Z."/>
            <person name="Ro D.K."/>
            <person name="Shang Y."/>
            <person name="Huang S."/>
            <person name="Yan J."/>
        </authorList>
    </citation>
    <scope>NUCLEOTIDE SEQUENCE [LARGE SCALE GENOMIC DNA]</scope>
    <source>
        <strain evidence="1">Ta-2019</strain>
    </source>
</reference>
<keyword evidence="2" id="KW-1185">Reference proteome</keyword>
<evidence type="ECO:0000313" key="1">
    <source>
        <dbReference type="EMBL" id="KAH9316727.1"/>
    </source>
</evidence>
<proteinExistence type="predicted"/>
<sequence length="123" mass="14150">MAALKEESVQDILKIAEEIKHPQLSLEILAYTMKMQDKYDFSHDLSFDAQVLNNVMEQTCKLNVVFEALIDENECEGESSPYPFFEEDYEWKGMNIVESPMDIVNHEGNASTIENNIKTNVKL</sequence>